<feature type="region of interest" description="Disordered" evidence="1">
    <location>
        <begin position="59"/>
        <end position="86"/>
    </location>
</feature>
<dbReference type="EMBL" id="JAADJG010000087">
    <property type="protein sequence ID" value="KAF4455595.1"/>
    <property type="molecule type" value="Genomic_DNA"/>
</dbReference>
<dbReference type="Proteomes" id="UP000605986">
    <property type="component" value="Unassembled WGS sequence"/>
</dbReference>
<comment type="caution">
    <text evidence="2">The sequence shown here is derived from an EMBL/GenBank/DDBJ whole genome shotgun (WGS) entry which is preliminary data.</text>
</comment>
<reference evidence="2" key="1">
    <citation type="submission" date="2020-01" db="EMBL/GenBank/DDBJ databases">
        <title>Identification and distribution of gene clusters putatively required for synthesis of sphingolipid metabolism inhibitors in phylogenetically diverse species of the filamentous fungus Fusarium.</title>
        <authorList>
            <person name="Kim H.-S."/>
            <person name="Busman M."/>
            <person name="Brown D.W."/>
            <person name="Divon H."/>
            <person name="Uhlig S."/>
            <person name="Proctor R.H."/>
        </authorList>
    </citation>
    <scope>NUCLEOTIDE SEQUENCE</scope>
    <source>
        <strain evidence="2">NRRL 53441</strain>
    </source>
</reference>
<feature type="compositionally biased region" description="Polar residues" evidence="1">
    <location>
        <begin position="64"/>
        <end position="73"/>
    </location>
</feature>
<protein>
    <submittedName>
        <fullName evidence="2">Uncharacterized protein</fullName>
    </submittedName>
</protein>
<feature type="region of interest" description="Disordered" evidence="1">
    <location>
        <begin position="1"/>
        <end position="33"/>
    </location>
</feature>
<evidence type="ECO:0000313" key="3">
    <source>
        <dbReference type="Proteomes" id="UP000605986"/>
    </source>
</evidence>
<name>A0A8H4P1G6_9HYPO</name>
<keyword evidence="3" id="KW-1185">Reference proteome</keyword>
<dbReference type="AlphaFoldDB" id="A0A8H4P1G6"/>
<evidence type="ECO:0000313" key="2">
    <source>
        <dbReference type="EMBL" id="KAF4455595.1"/>
    </source>
</evidence>
<organism evidence="2 3">
    <name type="scientific">Fusarium austroafricanum</name>
    <dbReference type="NCBI Taxonomy" id="2364996"/>
    <lineage>
        <taxon>Eukaryota</taxon>
        <taxon>Fungi</taxon>
        <taxon>Dikarya</taxon>
        <taxon>Ascomycota</taxon>
        <taxon>Pezizomycotina</taxon>
        <taxon>Sordariomycetes</taxon>
        <taxon>Hypocreomycetidae</taxon>
        <taxon>Hypocreales</taxon>
        <taxon>Nectriaceae</taxon>
        <taxon>Fusarium</taxon>
        <taxon>Fusarium concolor species complex</taxon>
    </lineage>
</organism>
<evidence type="ECO:0000256" key="1">
    <source>
        <dbReference type="SAM" id="MobiDB-lite"/>
    </source>
</evidence>
<proteinExistence type="predicted"/>
<accession>A0A8H4P1G6</accession>
<feature type="compositionally biased region" description="Low complexity" evidence="1">
    <location>
        <begin position="12"/>
        <end position="23"/>
    </location>
</feature>
<gene>
    <name evidence="2" type="ORF">F53441_2119</name>
</gene>
<feature type="compositionally biased region" description="Basic and acidic residues" evidence="1">
    <location>
        <begin position="24"/>
        <end position="33"/>
    </location>
</feature>
<sequence>MASTRLDDTSMADTSPTTATDHATPPHDRDYGTENAELRSKISLLQKEIQEIQSLLDGHKNCSKCPQNSSTLDSKAPKTTAINVPA</sequence>